<dbReference type="AlphaFoldDB" id="A0A3M2MED7"/>
<feature type="region of interest" description="Disordered" evidence="2">
    <location>
        <begin position="1"/>
        <end position="81"/>
    </location>
</feature>
<feature type="region of interest" description="Disordered" evidence="2">
    <location>
        <begin position="543"/>
        <end position="578"/>
    </location>
</feature>
<keyword evidence="7" id="KW-1185">Reference proteome</keyword>
<dbReference type="PANTHER" id="PTHR33392:SF6">
    <property type="entry name" value="POLYISOPRENYL-TEICHOIC ACID--PEPTIDOGLYCAN TEICHOIC ACID TRANSFERASE TAGU"/>
    <property type="match status" value="1"/>
</dbReference>
<dbReference type="InterPro" id="IPR027381">
    <property type="entry name" value="LytR/CpsA/Psr_C"/>
</dbReference>
<evidence type="ECO:0000313" key="6">
    <source>
        <dbReference type="EMBL" id="RMI47005.1"/>
    </source>
</evidence>
<dbReference type="Gene3D" id="3.30.70.2390">
    <property type="match status" value="1"/>
</dbReference>
<dbReference type="InterPro" id="IPR004474">
    <property type="entry name" value="LytR_CpsA_psr"/>
</dbReference>
<organism evidence="6 7">
    <name type="scientific">Actinomadura harenae</name>
    <dbReference type="NCBI Taxonomy" id="2483351"/>
    <lineage>
        <taxon>Bacteria</taxon>
        <taxon>Bacillati</taxon>
        <taxon>Actinomycetota</taxon>
        <taxon>Actinomycetes</taxon>
        <taxon>Streptosporangiales</taxon>
        <taxon>Thermomonosporaceae</taxon>
        <taxon>Actinomadura</taxon>
    </lineage>
</organism>
<feature type="compositionally biased region" description="Basic and acidic residues" evidence="2">
    <location>
        <begin position="567"/>
        <end position="578"/>
    </location>
</feature>
<comment type="caution">
    <text evidence="6">The sequence shown here is derived from an EMBL/GenBank/DDBJ whole genome shotgun (WGS) entry which is preliminary data.</text>
</comment>
<accession>A0A3M2MED7</accession>
<feature type="region of interest" description="Disordered" evidence="2">
    <location>
        <begin position="419"/>
        <end position="451"/>
    </location>
</feature>
<dbReference type="Pfam" id="PF13399">
    <property type="entry name" value="LytR_C"/>
    <property type="match status" value="1"/>
</dbReference>
<keyword evidence="3" id="KW-0812">Transmembrane</keyword>
<proteinExistence type="inferred from homology"/>
<dbReference type="OrthoDB" id="3759589at2"/>
<name>A0A3M2MED7_9ACTN</name>
<dbReference type="RefSeq" id="WP_122193132.1">
    <property type="nucleotide sequence ID" value="NZ_JBHSKC010000001.1"/>
</dbReference>
<dbReference type="Pfam" id="PF03816">
    <property type="entry name" value="LytR_cpsA_psr"/>
    <property type="match status" value="1"/>
</dbReference>
<evidence type="ECO:0000259" key="4">
    <source>
        <dbReference type="Pfam" id="PF03816"/>
    </source>
</evidence>
<dbReference type="Gene3D" id="3.40.630.190">
    <property type="entry name" value="LCP protein"/>
    <property type="match status" value="1"/>
</dbReference>
<feature type="domain" description="Cell envelope-related transcriptional attenuator" evidence="4">
    <location>
        <begin position="170"/>
        <end position="330"/>
    </location>
</feature>
<protein>
    <submittedName>
        <fullName evidence="6">LytR family transcriptional regulator</fullName>
    </submittedName>
</protein>
<dbReference type="NCBIfam" id="TIGR00350">
    <property type="entry name" value="lytR_cpsA_psr"/>
    <property type="match status" value="1"/>
</dbReference>
<feature type="compositionally biased region" description="Low complexity" evidence="2">
    <location>
        <begin position="549"/>
        <end position="565"/>
    </location>
</feature>
<evidence type="ECO:0000256" key="1">
    <source>
        <dbReference type="ARBA" id="ARBA00006068"/>
    </source>
</evidence>
<sequence>MTDGHDSNRGGSRGGPRGGDDPLERYFRPRPGGVPGGSPAAEDGEIDGVTVDGVPAPRVTVDTPRGPRHPDRGGDPGLGPRAVMSARRQRRFLAITGTMSAFVLLTAGGAWAFQSYVTGTIDKVSVGGLGGAKDAPKGAMTILVAGVDRRDGLTREQQRRAKLGHEPGERSDTMMLVHVNRDHDKISVVSLPRDSYVLIPSHKSNGSEGAKGAEVPARYGKLTWAYQFGGPDLTVATIKEATNVPIDHYVEVNFYGFVNMVDSLGGVDVCTEQAVNDPKSGLQLPAGKSHVDGLQALAYSRARYTLGDGSDIGRIDRQQAFVSSLMKQALSSRTLSDPVKSAKFLGAALHSLRVDKKLGKDLPKLADQMKGVSTDHVTFAKVPLSNQGFNTVLWNAAQPQSTVLWDKSAAGDLFSRIRRDEALNEPDPKPSATGPTGPTATPTPDPDAPTVAPKDIQVRVLNAVGTPRLAARAGGDLRDVGFQVTVVPGIAERGRTTTLIQYGPGRADSAKTLAASLPGAKLKQVDGLGSRIQVLVGDDWSGAKKVHVTPSSTPSATGSPSGSAPHVEAKTASDKLCR</sequence>
<comment type="similarity">
    <text evidence="1">Belongs to the LytR/CpsA/Psr (LCP) family.</text>
</comment>
<evidence type="ECO:0000256" key="3">
    <source>
        <dbReference type="SAM" id="Phobius"/>
    </source>
</evidence>
<feature type="compositionally biased region" description="Basic and acidic residues" evidence="2">
    <location>
        <begin position="419"/>
        <end position="428"/>
    </location>
</feature>
<feature type="compositionally biased region" description="Basic and acidic residues" evidence="2">
    <location>
        <begin position="18"/>
        <end position="27"/>
    </location>
</feature>
<feature type="compositionally biased region" description="Low complexity" evidence="2">
    <location>
        <begin position="430"/>
        <end position="440"/>
    </location>
</feature>
<evidence type="ECO:0000256" key="2">
    <source>
        <dbReference type="SAM" id="MobiDB-lite"/>
    </source>
</evidence>
<reference evidence="6 7" key="1">
    <citation type="submission" date="2018-10" db="EMBL/GenBank/DDBJ databases">
        <title>Isolation from soil.</title>
        <authorList>
            <person name="Hu J."/>
        </authorList>
    </citation>
    <scope>NUCLEOTIDE SEQUENCE [LARGE SCALE GENOMIC DNA]</scope>
    <source>
        <strain evidence="6 7">NEAU-Ht49</strain>
    </source>
</reference>
<dbReference type="EMBL" id="RFFG01000006">
    <property type="protein sequence ID" value="RMI47005.1"/>
    <property type="molecule type" value="Genomic_DNA"/>
</dbReference>
<keyword evidence="3" id="KW-1133">Transmembrane helix</keyword>
<feature type="transmembrane region" description="Helical" evidence="3">
    <location>
        <begin position="92"/>
        <end position="113"/>
    </location>
</feature>
<dbReference type="InterPro" id="IPR050922">
    <property type="entry name" value="LytR/CpsA/Psr_CW_biosynth"/>
</dbReference>
<dbReference type="Proteomes" id="UP000282674">
    <property type="component" value="Unassembled WGS sequence"/>
</dbReference>
<gene>
    <name evidence="6" type="ORF">EBO15_05145</name>
</gene>
<feature type="domain" description="LytR/CpsA/Psr regulator C-terminal" evidence="5">
    <location>
        <begin position="455"/>
        <end position="540"/>
    </location>
</feature>
<evidence type="ECO:0000259" key="5">
    <source>
        <dbReference type="Pfam" id="PF13399"/>
    </source>
</evidence>
<evidence type="ECO:0000313" key="7">
    <source>
        <dbReference type="Proteomes" id="UP000282674"/>
    </source>
</evidence>
<keyword evidence="3" id="KW-0472">Membrane</keyword>
<dbReference type="PANTHER" id="PTHR33392">
    <property type="entry name" value="POLYISOPRENYL-TEICHOIC ACID--PEPTIDOGLYCAN TEICHOIC ACID TRANSFERASE TAGU"/>
    <property type="match status" value="1"/>
</dbReference>